<gene>
    <name evidence="1" type="primary">ORF140776</name>
</gene>
<evidence type="ECO:0000313" key="1">
    <source>
        <dbReference type="EMBL" id="CEK84110.1"/>
    </source>
</evidence>
<protein>
    <submittedName>
        <fullName evidence="1">Uncharacterized protein</fullName>
    </submittedName>
</protein>
<dbReference type="EMBL" id="HACG01037245">
    <property type="protein sequence ID" value="CEK84110.1"/>
    <property type="molecule type" value="Transcribed_RNA"/>
</dbReference>
<sequence length="52" mass="5998">MSITKDTQEQLMFSKNEKINDLALTMHVQNNRVSECTKGFDPHYNHHSTSSC</sequence>
<reference evidence="1" key="1">
    <citation type="submission" date="2014-12" db="EMBL/GenBank/DDBJ databases">
        <title>Insight into the proteome of Arion vulgaris.</title>
        <authorList>
            <person name="Aradska J."/>
            <person name="Bulat T."/>
            <person name="Smidak R."/>
            <person name="Sarate P."/>
            <person name="Gangsoo J."/>
            <person name="Sialana F."/>
            <person name="Bilban M."/>
            <person name="Lubec G."/>
        </authorList>
    </citation>
    <scope>NUCLEOTIDE SEQUENCE</scope>
    <source>
        <tissue evidence="1">Skin</tissue>
    </source>
</reference>
<accession>A0A0B7AW41</accession>
<proteinExistence type="predicted"/>
<organism evidence="1">
    <name type="scientific">Arion vulgaris</name>
    <dbReference type="NCBI Taxonomy" id="1028688"/>
    <lineage>
        <taxon>Eukaryota</taxon>
        <taxon>Metazoa</taxon>
        <taxon>Spiralia</taxon>
        <taxon>Lophotrochozoa</taxon>
        <taxon>Mollusca</taxon>
        <taxon>Gastropoda</taxon>
        <taxon>Heterobranchia</taxon>
        <taxon>Euthyneura</taxon>
        <taxon>Panpulmonata</taxon>
        <taxon>Eupulmonata</taxon>
        <taxon>Stylommatophora</taxon>
        <taxon>Helicina</taxon>
        <taxon>Arionoidea</taxon>
        <taxon>Arionidae</taxon>
        <taxon>Arion</taxon>
    </lineage>
</organism>
<name>A0A0B7AW41_9EUPU</name>
<dbReference type="AlphaFoldDB" id="A0A0B7AW41"/>